<feature type="domain" description="Response regulatory" evidence="7">
    <location>
        <begin position="6"/>
        <end position="122"/>
    </location>
</feature>
<dbReference type="InterPro" id="IPR058245">
    <property type="entry name" value="NreC/VraR/RcsB-like_REC"/>
</dbReference>
<dbReference type="AlphaFoldDB" id="A0AAU7ZPX1"/>
<accession>A0AAU7ZPX1</accession>
<dbReference type="RefSeq" id="WP_353063824.1">
    <property type="nucleotide sequence ID" value="NZ_CP132942.1"/>
</dbReference>
<dbReference type="PROSITE" id="PS00622">
    <property type="entry name" value="HTH_LUXR_1"/>
    <property type="match status" value="1"/>
</dbReference>
<dbReference type="PROSITE" id="PS50043">
    <property type="entry name" value="HTH_LUXR_2"/>
    <property type="match status" value="1"/>
</dbReference>
<dbReference type="GO" id="GO:0006355">
    <property type="term" value="P:regulation of DNA-templated transcription"/>
    <property type="evidence" value="ECO:0007669"/>
    <property type="project" value="InterPro"/>
</dbReference>
<reference evidence="8" key="1">
    <citation type="submission" date="2023-08" db="EMBL/GenBank/DDBJ databases">
        <authorList>
            <person name="Messyasz A."/>
            <person name="Mannisto M.K."/>
            <person name="Kerkhof L.J."/>
            <person name="Haggblom M."/>
        </authorList>
    </citation>
    <scope>NUCLEOTIDE SEQUENCE</scope>
    <source>
        <strain evidence="8">X5P6</strain>
    </source>
</reference>
<keyword evidence="4" id="KW-0804">Transcription</keyword>
<keyword evidence="3" id="KW-0238">DNA-binding</keyword>
<dbReference type="CDD" id="cd17535">
    <property type="entry name" value="REC_NarL-like"/>
    <property type="match status" value="1"/>
</dbReference>
<dbReference type="KEGG" id="tpsc:RBB77_21580"/>
<feature type="domain" description="HTH luxR-type" evidence="6">
    <location>
        <begin position="144"/>
        <end position="209"/>
    </location>
</feature>
<dbReference type="GO" id="GO:0000160">
    <property type="term" value="P:phosphorelay signal transduction system"/>
    <property type="evidence" value="ECO:0007669"/>
    <property type="project" value="InterPro"/>
</dbReference>
<dbReference type="InterPro" id="IPR001789">
    <property type="entry name" value="Sig_transdc_resp-reg_receiver"/>
</dbReference>
<keyword evidence="1 5" id="KW-0597">Phosphoprotein</keyword>
<dbReference type="SMART" id="SM00421">
    <property type="entry name" value="HTH_LUXR"/>
    <property type="match status" value="1"/>
</dbReference>
<protein>
    <submittedName>
        <fullName evidence="8">Response regulator transcription factor</fullName>
    </submittedName>
</protein>
<dbReference type="Pfam" id="PF00072">
    <property type="entry name" value="Response_reg"/>
    <property type="match status" value="1"/>
</dbReference>
<organism evidence="8">
    <name type="scientific">Tunturiibacter psychrotolerans</name>
    <dbReference type="NCBI Taxonomy" id="3069686"/>
    <lineage>
        <taxon>Bacteria</taxon>
        <taxon>Pseudomonadati</taxon>
        <taxon>Acidobacteriota</taxon>
        <taxon>Terriglobia</taxon>
        <taxon>Terriglobales</taxon>
        <taxon>Acidobacteriaceae</taxon>
        <taxon>Tunturiibacter</taxon>
    </lineage>
</organism>
<dbReference type="SMART" id="SM00448">
    <property type="entry name" value="REC"/>
    <property type="match status" value="1"/>
</dbReference>
<dbReference type="SUPFAM" id="SSF46894">
    <property type="entry name" value="C-terminal effector domain of the bipartite response regulators"/>
    <property type="match status" value="1"/>
</dbReference>
<feature type="modified residue" description="4-aspartylphosphate" evidence="5">
    <location>
        <position position="57"/>
    </location>
</feature>
<dbReference type="PANTHER" id="PTHR43214">
    <property type="entry name" value="TWO-COMPONENT RESPONSE REGULATOR"/>
    <property type="match status" value="1"/>
</dbReference>
<evidence type="ECO:0000256" key="5">
    <source>
        <dbReference type="PROSITE-ProRule" id="PRU00169"/>
    </source>
</evidence>
<evidence type="ECO:0000256" key="4">
    <source>
        <dbReference type="ARBA" id="ARBA00023163"/>
    </source>
</evidence>
<dbReference type="InterPro" id="IPR039420">
    <property type="entry name" value="WalR-like"/>
</dbReference>
<dbReference type="PANTHER" id="PTHR43214:SF41">
    <property type="entry name" value="NITRATE_NITRITE RESPONSE REGULATOR PROTEIN NARP"/>
    <property type="match status" value="1"/>
</dbReference>
<proteinExistence type="predicted"/>
<sequence>MDAKVRIVLSDDHPVVRKGLKLSIEEDESFDVIGEAGDGEAAWSLVQKLDPDLALLDVEMPKMSGLEVAGKIREAGLRTRIIFLSFHKDEDILRAALKAGGNGYLLKDSAIQEIPAAIRAVLAGEQYLSTAIALQLLQSKQEPREPLLANLTPAEQRILSLISEGLSSKEIGAELSIHYRTVENHRTNICRKLNIEGANALLRFAVQNKRIIAG</sequence>
<dbReference type="PRINTS" id="PR00038">
    <property type="entry name" value="HTHLUXR"/>
</dbReference>
<dbReference type="InterPro" id="IPR000792">
    <property type="entry name" value="Tscrpt_reg_LuxR_C"/>
</dbReference>
<evidence type="ECO:0000256" key="3">
    <source>
        <dbReference type="ARBA" id="ARBA00023125"/>
    </source>
</evidence>
<dbReference type="InterPro" id="IPR016032">
    <property type="entry name" value="Sig_transdc_resp-reg_C-effctor"/>
</dbReference>
<name>A0AAU7ZPX1_9BACT</name>
<dbReference type="InterPro" id="IPR011006">
    <property type="entry name" value="CheY-like_superfamily"/>
</dbReference>
<dbReference type="GO" id="GO:0003677">
    <property type="term" value="F:DNA binding"/>
    <property type="evidence" value="ECO:0007669"/>
    <property type="project" value="UniProtKB-KW"/>
</dbReference>
<evidence type="ECO:0000259" key="6">
    <source>
        <dbReference type="PROSITE" id="PS50043"/>
    </source>
</evidence>
<dbReference type="Pfam" id="PF00196">
    <property type="entry name" value="GerE"/>
    <property type="match status" value="1"/>
</dbReference>
<dbReference type="CDD" id="cd06170">
    <property type="entry name" value="LuxR_C_like"/>
    <property type="match status" value="1"/>
</dbReference>
<dbReference type="SUPFAM" id="SSF52172">
    <property type="entry name" value="CheY-like"/>
    <property type="match status" value="1"/>
</dbReference>
<keyword evidence="2" id="KW-0805">Transcription regulation</keyword>
<dbReference type="EMBL" id="CP132942">
    <property type="protein sequence ID" value="XCB32982.1"/>
    <property type="molecule type" value="Genomic_DNA"/>
</dbReference>
<reference evidence="8" key="2">
    <citation type="journal article" date="2024" name="Environ. Microbiol.">
        <title>Genome analysis and description of Tunturibacter gen. nov. expands the diversity of Terriglobia in tundra soils.</title>
        <authorList>
            <person name="Messyasz A."/>
            <person name="Mannisto M.K."/>
            <person name="Kerkhof L.J."/>
            <person name="Haggblom M.M."/>
        </authorList>
    </citation>
    <scope>NUCLEOTIDE SEQUENCE</scope>
    <source>
        <strain evidence="8">X5P6</strain>
    </source>
</reference>
<dbReference type="Gene3D" id="3.40.50.2300">
    <property type="match status" value="1"/>
</dbReference>
<evidence type="ECO:0000259" key="7">
    <source>
        <dbReference type="PROSITE" id="PS50110"/>
    </source>
</evidence>
<gene>
    <name evidence="8" type="ORF">RBB77_21580</name>
</gene>
<evidence type="ECO:0000313" key="8">
    <source>
        <dbReference type="EMBL" id="XCB32982.1"/>
    </source>
</evidence>
<dbReference type="PROSITE" id="PS50110">
    <property type="entry name" value="RESPONSE_REGULATORY"/>
    <property type="match status" value="1"/>
</dbReference>
<evidence type="ECO:0000256" key="2">
    <source>
        <dbReference type="ARBA" id="ARBA00023015"/>
    </source>
</evidence>
<evidence type="ECO:0000256" key="1">
    <source>
        <dbReference type="ARBA" id="ARBA00022553"/>
    </source>
</evidence>